<sequence length="408" mass="45449">MGQLSPTGRQEQGRHIAWRGLALRIVMSRIKDCDVPWVVMSEIFDINIKGSAFVQLVYADFTQLFKPNWAPDHIVTQGENILLTLDNTTGCGFESRSNYLFGKASLQIKLIQGDSAGIVTAFYMSSEGPNHDELDFEFLGNILGEPYLVQTNVYVNGSGNREQRHTLWFDPTTDFHTYSFFWNHRSIMEHSWQLRFAVFSFLQANTVDELPEKLISVICVSHVELSSAVVPVLEPGPSVAVVILLCSLHLHHVTIVFLYGSTWTVTTQISDPGSGGVTEMASEPIVTNLRNDRALGIINATIIIRRTPIEFVVFAAEEADDYETQHDEALLAADDDPVDDPMEDPKEDTEDPDEDPEEDPTTVFDFPTSHVPSIDGYSTDDDDSTEGDQIVPDVVATDDDETSEDSAR</sequence>
<comment type="caution">
    <text evidence="5">The sequence shown here is derived from an EMBL/GenBank/DDBJ whole genome shotgun (WGS) entry which is preliminary data.</text>
</comment>
<evidence type="ECO:0000256" key="3">
    <source>
        <dbReference type="SAM" id="MobiDB-lite"/>
    </source>
</evidence>
<evidence type="ECO:0000313" key="5">
    <source>
        <dbReference type="EMBL" id="KAK1396656.1"/>
    </source>
</evidence>
<organism evidence="5 6">
    <name type="scientific">Heracleum sosnowskyi</name>
    <dbReference type="NCBI Taxonomy" id="360622"/>
    <lineage>
        <taxon>Eukaryota</taxon>
        <taxon>Viridiplantae</taxon>
        <taxon>Streptophyta</taxon>
        <taxon>Embryophyta</taxon>
        <taxon>Tracheophyta</taxon>
        <taxon>Spermatophyta</taxon>
        <taxon>Magnoliopsida</taxon>
        <taxon>eudicotyledons</taxon>
        <taxon>Gunneridae</taxon>
        <taxon>Pentapetalae</taxon>
        <taxon>asterids</taxon>
        <taxon>campanulids</taxon>
        <taxon>Apiales</taxon>
        <taxon>Apiaceae</taxon>
        <taxon>Apioideae</taxon>
        <taxon>apioid superclade</taxon>
        <taxon>Tordylieae</taxon>
        <taxon>Tordyliinae</taxon>
        <taxon>Heracleum</taxon>
    </lineage>
</organism>
<protein>
    <recommendedName>
        <fullName evidence="4">GH16 domain-containing protein</fullName>
    </recommendedName>
</protein>
<dbReference type="Pfam" id="PF00722">
    <property type="entry name" value="Glyco_hydro_16"/>
    <property type="match status" value="1"/>
</dbReference>
<dbReference type="PROSITE" id="PS51762">
    <property type="entry name" value="GH16_2"/>
    <property type="match status" value="1"/>
</dbReference>
<proteinExistence type="predicted"/>
<dbReference type="EMBL" id="JAUIZM010000002">
    <property type="protein sequence ID" value="KAK1396656.1"/>
    <property type="molecule type" value="Genomic_DNA"/>
</dbReference>
<evidence type="ECO:0000259" key="4">
    <source>
        <dbReference type="PROSITE" id="PS51762"/>
    </source>
</evidence>
<keyword evidence="6" id="KW-1185">Reference proteome</keyword>
<evidence type="ECO:0000256" key="2">
    <source>
        <dbReference type="ARBA" id="ARBA00023295"/>
    </source>
</evidence>
<dbReference type="GO" id="GO:0005975">
    <property type="term" value="P:carbohydrate metabolic process"/>
    <property type="evidence" value="ECO:0007669"/>
    <property type="project" value="InterPro"/>
</dbReference>
<dbReference type="Proteomes" id="UP001237642">
    <property type="component" value="Unassembled WGS sequence"/>
</dbReference>
<dbReference type="PANTHER" id="PTHR31062">
    <property type="entry name" value="XYLOGLUCAN ENDOTRANSGLUCOSYLASE/HYDROLASE PROTEIN 8-RELATED"/>
    <property type="match status" value="1"/>
</dbReference>
<feature type="compositionally biased region" description="Acidic residues" evidence="3">
    <location>
        <begin position="333"/>
        <end position="360"/>
    </location>
</feature>
<feature type="compositionally biased region" description="Acidic residues" evidence="3">
    <location>
        <begin position="396"/>
        <end position="408"/>
    </location>
</feature>
<dbReference type="Gene3D" id="2.60.120.200">
    <property type="match status" value="1"/>
</dbReference>
<reference evidence="5" key="1">
    <citation type="submission" date="2023-02" db="EMBL/GenBank/DDBJ databases">
        <title>Genome of toxic invasive species Heracleum sosnowskyi carries increased number of genes despite the absence of recent whole-genome duplications.</title>
        <authorList>
            <person name="Schelkunov M."/>
            <person name="Shtratnikova V."/>
            <person name="Makarenko M."/>
            <person name="Klepikova A."/>
            <person name="Omelchenko D."/>
            <person name="Novikova G."/>
            <person name="Obukhova E."/>
            <person name="Bogdanov V."/>
            <person name="Penin A."/>
            <person name="Logacheva M."/>
        </authorList>
    </citation>
    <scope>NUCLEOTIDE SEQUENCE</scope>
    <source>
        <strain evidence="5">Hsosn_3</strain>
        <tissue evidence="5">Leaf</tissue>
    </source>
</reference>
<dbReference type="InterPro" id="IPR013320">
    <property type="entry name" value="ConA-like_dom_sf"/>
</dbReference>
<dbReference type="InterPro" id="IPR044791">
    <property type="entry name" value="Beta-glucanase/XTH"/>
</dbReference>
<reference evidence="5" key="2">
    <citation type="submission" date="2023-05" db="EMBL/GenBank/DDBJ databases">
        <authorList>
            <person name="Schelkunov M.I."/>
        </authorList>
    </citation>
    <scope>NUCLEOTIDE SEQUENCE</scope>
    <source>
        <strain evidence="5">Hsosn_3</strain>
        <tissue evidence="5">Leaf</tissue>
    </source>
</reference>
<dbReference type="SUPFAM" id="SSF49899">
    <property type="entry name" value="Concanavalin A-like lectins/glucanases"/>
    <property type="match status" value="1"/>
</dbReference>
<gene>
    <name evidence="5" type="ORF">POM88_006519</name>
</gene>
<accession>A0AAD8J5L7</accession>
<evidence type="ECO:0000313" key="6">
    <source>
        <dbReference type="Proteomes" id="UP001237642"/>
    </source>
</evidence>
<dbReference type="AlphaFoldDB" id="A0AAD8J5L7"/>
<feature type="region of interest" description="Disordered" evidence="3">
    <location>
        <begin position="329"/>
        <end position="408"/>
    </location>
</feature>
<evidence type="ECO:0000256" key="1">
    <source>
        <dbReference type="ARBA" id="ARBA00022801"/>
    </source>
</evidence>
<dbReference type="GO" id="GO:0004553">
    <property type="term" value="F:hydrolase activity, hydrolyzing O-glycosyl compounds"/>
    <property type="evidence" value="ECO:0007669"/>
    <property type="project" value="InterPro"/>
</dbReference>
<feature type="domain" description="GH16" evidence="4">
    <location>
        <begin position="59"/>
        <end position="315"/>
    </location>
</feature>
<dbReference type="InterPro" id="IPR000757">
    <property type="entry name" value="Beta-glucanase-like"/>
</dbReference>
<keyword evidence="2" id="KW-0326">Glycosidase</keyword>
<keyword evidence="1" id="KW-0378">Hydrolase</keyword>
<name>A0AAD8J5L7_9APIA</name>